<dbReference type="EMBL" id="ABOX02000066">
    <property type="protein sequence ID" value="EEF57499.1"/>
    <property type="molecule type" value="Genomic_DNA"/>
</dbReference>
<dbReference type="AlphaFoldDB" id="B9XRM8"/>
<accession>B9XRM8</accession>
<feature type="transmembrane region" description="Helical" evidence="1">
    <location>
        <begin position="35"/>
        <end position="55"/>
    </location>
</feature>
<organism evidence="2 3">
    <name type="scientific">Pedosphaera parvula (strain Ellin514)</name>
    <dbReference type="NCBI Taxonomy" id="320771"/>
    <lineage>
        <taxon>Bacteria</taxon>
        <taxon>Pseudomonadati</taxon>
        <taxon>Verrucomicrobiota</taxon>
        <taxon>Pedosphaerae</taxon>
        <taxon>Pedosphaerales</taxon>
        <taxon>Pedosphaeraceae</taxon>
        <taxon>Pedosphaera</taxon>
    </lineage>
</organism>
<feature type="transmembrane region" description="Helical" evidence="1">
    <location>
        <begin position="6"/>
        <end position="28"/>
    </location>
</feature>
<keyword evidence="1" id="KW-0812">Transmembrane</keyword>
<sequence length="172" mass="19238">MNAPLAANLTLVIELAMGFALIFGVGLVWRRRYRAHAICQSTVVLLNLVVIGLVMMPSFRSQVAPVIPHRLHDSYFAIATAHAAVGVIAELFGIYILLVAGTNLLPRRLRFSNYKPWMRTALALWWLALLLGLTTYARWYIAPPSTQLEQSGSWLANNASSNKMMEVRKDFP</sequence>
<evidence type="ECO:0000313" key="3">
    <source>
        <dbReference type="Proteomes" id="UP000003688"/>
    </source>
</evidence>
<dbReference type="Proteomes" id="UP000003688">
    <property type="component" value="Unassembled WGS sequence"/>
</dbReference>
<keyword evidence="1" id="KW-1133">Transmembrane helix</keyword>
<evidence type="ECO:0008006" key="4">
    <source>
        <dbReference type="Google" id="ProtNLM"/>
    </source>
</evidence>
<feature type="transmembrane region" description="Helical" evidence="1">
    <location>
        <begin position="121"/>
        <end position="141"/>
    </location>
</feature>
<proteinExistence type="predicted"/>
<dbReference type="RefSeq" id="WP_007418461.1">
    <property type="nucleotide sequence ID" value="NZ_ABOX02000066.1"/>
</dbReference>
<reference evidence="2 3" key="1">
    <citation type="journal article" date="2011" name="J. Bacteriol.">
        <title>Genome sequence of 'Pedosphaera parvula' Ellin514, an aerobic Verrucomicrobial isolate from pasture soil.</title>
        <authorList>
            <person name="Kant R."/>
            <person name="van Passel M.W."/>
            <person name="Sangwan P."/>
            <person name="Palva A."/>
            <person name="Lucas S."/>
            <person name="Copeland A."/>
            <person name="Lapidus A."/>
            <person name="Glavina Del Rio T."/>
            <person name="Dalin E."/>
            <person name="Tice H."/>
            <person name="Bruce D."/>
            <person name="Goodwin L."/>
            <person name="Pitluck S."/>
            <person name="Chertkov O."/>
            <person name="Larimer F.W."/>
            <person name="Land M.L."/>
            <person name="Hauser L."/>
            <person name="Brettin T.S."/>
            <person name="Detter J.C."/>
            <person name="Han S."/>
            <person name="de Vos W.M."/>
            <person name="Janssen P.H."/>
            <person name="Smidt H."/>
        </authorList>
    </citation>
    <scope>NUCLEOTIDE SEQUENCE [LARGE SCALE GENOMIC DNA]</scope>
    <source>
        <strain evidence="2 3">Ellin514</strain>
    </source>
</reference>
<dbReference type="STRING" id="320771.Cflav_PD0430"/>
<keyword evidence="1" id="KW-0472">Membrane</keyword>
<comment type="caution">
    <text evidence="2">The sequence shown here is derived from an EMBL/GenBank/DDBJ whole genome shotgun (WGS) entry which is preliminary data.</text>
</comment>
<evidence type="ECO:0000256" key="1">
    <source>
        <dbReference type="SAM" id="Phobius"/>
    </source>
</evidence>
<protein>
    <recommendedName>
        <fullName evidence="4">DUF420 domain-containing protein</fullName>
    </recommendedName>
</protein>
<feature type="transmembrane region" description="Helical" evidence="1">
    <location>
        <begin position="75"/>
        <end position="100"/>
    </location>
</feature>
<name>B9XRM8_PEDPL</name>
<gene>
    <name evidence="2" type="ORF">Cflav_PD0430</name>
</gene>
<dbReference type="OrthoDB" id="158255at2"/>
<keyword evidence="3" id="KW-1185">Reference proteome</keyword>
<evidence type="ECO:0000313" key="2">
    <source>
        <dbReference type="EMBL" id="EEF57499.1"/>
    </source>
</evidence>